<accession>A0AAV2KY63</accession>
<keyword evidence="1" id="KW-0812">Transmembrane</keyword>
<keyword evidence="1" id="KW-0472">Membrane</keyword>
<name>A0AAV2KY63_KNICA</name>
<proteinExistence type="predicted"/>
<reference evidence="2 3" key="1">
    <citation type="submission" date="2024-04" db="EMBL/GenBank/DDBJ databases">
        <authorList>
            <person name="Waldvogel A.-M."/>
            <person name="Schoenle A."/>
        </authorList>
    </citation>
    <scope>NUCLEOTIDE SEQUENCE [LARGE SCALE GENOMIC DNA]</scope>
</reference>
<dbReference type="EMBL" id="OZ035824">
    <property type="protein sequence ID" value="CAL1593134.1"/>
    <property type="molecule type" value="Genomic_DNA"/>
</dbReference>
<protein>
    <submittedName>
        <fullName evidence="2">Uncharacterized protein</fullName>
    </submittedName>
</protein>
<feature type="transmembrane region" description="Helical" evidence="1">
    <location>
        <begin position="15"/>
        <end position="32"/>
    </location>
</feature>
<keyword evidence="3" id="KW-1185">Reference proteome</keyword>
<organism evidence="2 3">
    <name type="scientific">Knipowitschia caucasica</name>
    <name type="common">Caucasian dwarf goby</name>
    <name type="synonym">Pomatoschistus caucasicus</name>
    <dbReference type="NCBI Taxonomy" id="637954"/>
    <lineage>
        <taxon>Eukaryota</taxon>
        <taxon>Metazoa</taxon>
        <taxon>Chordata</taxon>
        <taxon>Craniata</taxon>
        <taxon>Vertebrata</taxon>
        <taxon>Euteleostomi</taxon>
        <taxon>Actinopterygii</taxon>
        <taxon>Neopterygii</taxon>
        <taxon>Teleostei</taxon>
        <taxon>Neoteleostei</taxon>
        <taxon>Acanthomorphata</taxon>
        <taxon>Gobiaria</taxon>
        <taxon>Gobiiformes</taxon>
        <taxon>Gobioidei</taxon>
        <taxon>Gobiidae</taxon>
        <taxon>Gobiinae</taxon>
        <taxon>Knipowitschia</taxon>
    </lineage>
</organism>
<evidence type="ECO:0000313" key="3">
    <source>
        <dbReference type="Proteomes" id="UP001497482"/>
    </source>
</evidence>
<gene>
    <name evidence="2" type="ORF">KC01_LOCUS22282</name>
</gene>
<sequence length="112" mass="11852">MIEATPTRVGFRVEARILPLVVVVVVPGGSYLQSGHQHRKPREKHGVLSAGYKLHTKALRVSVAAARCLCPGSALSAPPPSLLPTPRGRAAVCDYGRPLADMTGRAVGNEFS</sequence>
<dbReference type="AlphaFoldDB" id="A0AAV2KY63"/>
<dbReference type="Proteomes" id="UP001497482">
    <property type="component" value="Chromosome 2"/>
</dbReference>
<evidence type="ECO:0000256" key="1">
    <source>
        <dbReference type="SAM" id="Phobius"/>
    </source>
</evidence>
<evidence type="ECO:0000313" key="2">
    <source>
        <dbReference type="EMBL" id="CAL1593134.1"/>
    </source>
</evidence>
<keyword evidence="1" id="KW-1133">Transmembrane helix</keyword>